<feature type="domain" description="T2SS protein K second SAM-like" evidence="2">
    <location>
        <begin position="259"/>
        <end position="309"/>
    </location>
</feature>
<evidence type="ECO:0000256" key="1">
    <source>
        <dbReference type="SAM" id="MobiDB-lite"/>
    </source>
</evidence>
<feature type="compositionally biased region" description="Low complexity" evidence="1">
    <location>
        <begin position="191"/>
        <end position="218"/>
    </location>
</feature>
<dbReference type="GO" id="GO:0016020">
    <property type="term" value="C:membrane"/>
    <property type="evidence" value="ECO:0007669"/>
    <property type="project" value="InterPro"/>
</dbReference>
<feature type="domain" description="T2SS protein K first SAM-like" evidence="3">
    <location>
        <begin position="131"/>
        <end position="255"/>
    </location>
</feature>
<proteinExistence type="predicted"/>
<dbReference type="Proteomes" id="UP000247540">
    <property type="component" value="Unassembled WGS sequence"/>
</dbReference>
<evidence type="ECO:0000259" key="3">
    <source>
        <dbReference type="Pfam" id="PF21687"/>
    </source>
</evidence>
<organism evidence="4 5">
    <name type="scientific">Xylophilus ampelinus</name>
    <dbReference type="NCBI Taxonomy" id="54067"/>
    <lineage>
        <taxon>Bacteria</taxon>
        <taxon>Pseudomonadati</taxon>
        <taxon>Pseudomonadota</taxon>
        <taxon>Betaproteobacteria</taxon>
        <taxon>Burkholderiales</taxon>
        <taxon>Xylophilus</taxon>
    </lineage>
</organism>
<dbReference type="Pfam" id="PF03934">
    <property type="entry name" value="T2SSK"/>
    <property type="match status" value="1"/>
</dbReference>
<evidence type="ECO:0000313" key="4">
    <source>
        <dbReference type="EMBL" id="PYE75984.1"/>
    </source>
</evidence>
<sequence>MRPRHAAAQRGAALLAAMLTVTLVATFAAAAMWQQWRSTEIETAERARMQAAWILVGALDWSRLILREDGNANLRNPSGPADHLGEPWALPLQEARLSSFLAAADRSGAGAEASDDVRDAFLSGQILDMQGRLNLRNLIDTNGRISASWRAAFQKLFAQLGLPVQELDRIAEGMRQALAGSAATAGSNMPGTNTGTTTSSTGTTTGTTGTGATAATGTVDPDAPLLPQRLEQFAWFGVSLGTLQALAPYATMLPETTPVNVNTADALVIAAALPEIDASSAQRLVASRAGNYLRDGENIRKALQMETVPDPAVVAVASRYFEVRGRLRLDNAVVEERSLVQRDGNAVATVWRERGAIGVAQALQAAQEAAAR</sequence>
<dbReference type="InterPro" id="IPR049179">
    <property type="entry name" value="T2SSK_SAM-like_2nd"/>
</dbReference>
<reference evidence="4 5" key="1">
    <citation type="submission" date="2018-06" db="EMBL/GenBank/DDBJ databases">
        <title>Genomic Encyclopedia of Type Strains, Phase III (KMG-III): the genomes of soil and plant-associated and newly described type strains.</title>
        <authorList>
            <person name="Whitman W."/>
        </authorList>
    </citation>
    <scope>NUCLEOTIDE SEQUENCE [LARGE SCALE GENOMIC DNA]</scope>
    <source>
        <strain evidence="4 5">CECT 7646</strain>
    </source>
</reference>
<comment type="caution">
    <text evidence="4">The sequence shown here is derived from an EMBL/GenBank/DDBJ whole genome shotgun (WGS) entry which is preliminary data.</text>
</comment>
<dbReference type="NCBIfam" id="NF037980">
    <property type="entry name" value="T2SS_GspK"/>
    <property type="match status" value="1"/>
</dbReference>
<dbReference type="InterPro" id="IPR045584">
    <property type="entry name" value="Pilin-like"/>
</dbReference>
<dbReference type="InterPro" id="IPR005628">
    <property type="entry name" value="GspK"/>
</dbReference>
<dbReference type="SUPFAM" id="SSF54523">
    <property type="entry name" value="Pili subunits"/>
    <property type="match status" value="1"/>
</dbReference>
<dbReference type="PANTHER" id="PTHR38831">
    <property type="entry name" value="TYPE II SECRETION SYSTEM PROTEIN K"/>
    <property type="match status" value="1"/>
</dbReference>
<dbReference type="InterPro" id="IPR049031">
    <property type="entry name" value="T2SSK_SAM-like_1st"/>
</dbReference>
<name>A0A318SJ15_9BURK</name>
<protein>
    <submittedName>
        <fullName evidence="4">General secretion pathway protein K</fullName>
    </submittedName>
</protein>
<dbReference type="Pfam" id="PF21687">
    <property type="entry name" value="T2SSK_1st"/>
    <property type="match status" value="1"/>
</dbReference>
<dbReference type="PIRSF" id="PIRSF002786">
    <property type="entry name" value="XcpX"/>
    <property type="match status" value="1"/>
</dbReference>
<dbReference type="GO" id="GO:0009306">
    <property type="term" value="P:protein secretion"/>
    <property type="evidence" value="ECO:0007669"/>
    <property type="project" value="InterPro"/>
</dbReference>
<gene>
    <name evidence="4" type="ORF">DFQ15_11717</name>
</gene>
<accession>A0A318SJ15</accession>
<dbReference type="PANTHER" id="PTHR38831:SF1">
    <property type="entry name" value="TYPE II SECRETION SYSTEM PROTEIN K-RELATED"/>
    <property type="match status" value="1"/>
</dbReference>
<evidence type="ECO:0000313" key="5">
    <source>
        <dbReference type="Proteomes" id="UP000247540"/>
    </source>
</evidence>
<dbReference type="RefSeq" id="WP_233504430.1">
    <property type="nucleotide sequence ID" value="NZ_JAMOFZ010000017.1"/>
</dbReference>
<evidence type="ECO:0000259" key="2">
    <source>
        <dbReference type="Pfam" id="PF03934"/>
    </source>
</evidence>
<keyword evidence="5" id="KW-1185">Reference proteome</keyword>
<dbReference type="AlphaFoldDB" id="A0A318SJ15"/>
<dbReference type="EMBL" id="QJTC01000017">
    <property type="protein sequence ID" value="PYE75984.1"/>
    <property type="molecule type" value="Genomic_DNA"/>
</dbReference>
<feature type="region of interest" description="Disordered" evidence="1">
    <location>
        <begin position="182"/>
        <end position="223"/>
    </location>
</feature>